<proteinExistence type="predicted"/>
<gene>
    <name evidence="7" type="ORF">SteCoe_5318</name>
</gene>
<evidence type="ECO:0000256" key="1">
    <source>
        <dbReference type="ARBA" id="ARBA00004370"/>
    </source>
</evidence>
<dbReference type="GO" id="GO:0005506">
    <property type="term" value="F:iron ion binding"/>
    <property type="evidence" value="ECO:0007669"/>
    <property type="project" value="InterPro"/>
</dbReference>
<keyword evidence="4 5" id="KW-0472">Membrane</keyword>
<dbReference type="GO" id="GO:0016020">
    <property type="term" value="C:membrane"/>
    <property type="evidence" value="ECO:0007669"/>
    <property type="project" value="UniProtKB-SubCell"/>
</dbReference>
<dbReference type="EMBL" id="MPUH01000070">
    <property type="protein sequence ID" value="OMJ92001.1"/>
    <property type="molecule type" value="Genomic_DNA"/>
</dbReference>
<dbReference type="PANTHER" id="PTHR11863">
    <property type="entry name" value="STEROL DESATURASE"/>
    <property type="match status" value="1"/>
</dbReference>
<keyword evidence="3 5" id="KW-1133">Transmembrane helix</keyword>
<comment type="caution">
    <text evidence="7">The sequence shown here is derived from an EMBL/GenBank/DDBJ whole genome shotgun (WGS) entry which is preliminary data.</text>
</comment>
<feature type="transmembrane region" description="Helical" evidence="5">
    <location>
        <begin position="112"/>
        <end position="135"/>
    </location>
</feature>
<protein>
    <recommendedName>
        <fullName evidence="6">Fatty acid hydroxylase domain-containing protein</fullName>
    </recommendedName>
</protein>
<evidence type="ECO:0000313" key="8">
    <source>
        <dbReference type="Proteomes" id="UP000187209"/>
    </source>
</evidence>
<evidence type="ECO:0000256" key="3">
    <source>
        <dbReference type="ARBA" id="ARBA00022989"/>
    </source>
</evidence>
<feature type="domain" description="Fatty acid hydroxylase" evidence="6">
    <location>
        <begin position="155"/>
        <end position="290"/>
    </location>
</feature>
<dbReference type="GO" id="GO:0016491">
    <property type="term" value="F:oxidoreductase activity"/>
    <property type="evidence" value="ECO:0007669"/>
    <property type="project" value="InterPro"/>
</dbReference>
<evidence type="ECO:0000313" key="7">
    <source>
        <dbReference type="EMBL" id="OMJ92001.1"/>
    </source>
</evidence>
<evidence type="ECO:0000256" key="2">
    <source>
        <dbReference type="ARBA" id="ARBA00022692"/>
    </source>
</evidence>
<organism evidence="7 8">
    <name type="scientific">Stentor coeruleus</name>
    <dbReference type="NCBI Taxonomy" id="5963"/>
    <lineage>
        <taxon>Eukaryota</taxon>
        <taxon>Sar</taxon>
        <taxon>Alveolata</taxon>
        <taxon>Ciliophora</taxon>
        <taxon>Postciliodesmatophora</taxon>
        <taxon>Heterotrichea</taxon>
        <taxon>Heterotrichida</taxon>
        <taxon>Stentoridae</taxon>
        <taxon>Stentor</taxon>
    </lineage>
</organism>
<keyword evidence="2 5" id="KW-0812">Transmembrane</keyword>
<feature type="transmembrane region" description="Helical" evidence="5">
    <location>
        <begin position="147"/>
        <end position="167"/>
    </location>
</feature>
<keyword evidence="8" id="KW-1185">Reference proteome</keyword>
<feature type="transmembrane region" description="Helical" evidence="5">
    <location>
        <begin position="20"/>
        <end position="41"/>
    </location>
</feature>
<evidence type="ECO:0000256" key="4">
    <source>
        <dbReference type="ARBA" id="ARBA00023136"/>
    </source>
</evidence>
<accession>A0A1R2CSM5</accession>
<evidence type="ECO:0000259" key="6">
    <source>
        <dbReference type="Pfam" id="PF04116"/>
    </source>
</evidence>
<feature type="transmembrane region" description="Helical" evidence="5">
    <location>
        <begin position="61"/>
        <end position="81"/>
    </location>
</feature>
<evidence type="ECO:0000256" key="5">
    <source>
        <dbReference type="SAM" id="Phobius"/>
    </source>
</evidence>
<dbReference type="AlphaFoldDB" id="A0A1R2CSM5"/>
<reference evidence="7 8" key="1">
    <citation type="submission" date="2016-11" db="EMBL/GenBank/DDBJ databases">
        <title>The macronuclear genome of Stentor coeruleus: a giant cell with tiny introns.</title>
        <authorList>
            <person name="Slabodnick M."/>
            <person name="Ruby J.G."/>
            <person name="Reiff S.B."/>
            <person name="Swart E.C."/>
            <person name="Gosai S."/>
            <person name="Prabakaran S."/>
            <person name="Witkowska E."/>
            <person name="Larue G.E."/>
            <person name="Fisher S."/>
            <person name="Freeman R.M."/>
            <person name="Gunawardena J."/>
            <person name="Chu W."/>
            <person name="Stover N.A."/>
            <person name="Gregory B.D."/>
            <person name="Nowacki M."/>
            <person name="Derisi J."/>
            <person name="Roy S.W."/>
            <person name="Marshall W.F."/>
            <person name="Sood P."/>
        </authorList>
    </citation>
    <scope>NUCLEOTIDE SEQUENCE [LARGE SCALE GENOMIC DNA]</scope>
    <source>
        <strain evidence="7">WM001</strain>
    </source>
</reference>
<comment type="subcellular location">
    <subcellularLocation>
        <location evidence="1">Membrane</location>
    </subcellularLocation>
</comment>
<dbReference type="InterPro" id="IPR006694">
    <property type="entry name" value="Fatty_acid_hydroxylase"/>
</dbReference>
<dbReference type="Proteomes" id="UP000187209">
    <property type="component" value="Unassembled WGS sequence"/>
</dbReference>
<sequence>MSCLVNLFYLEAEKYKQRGLYSILAWVLLFSYFYYLPHFLLSIYSHLPNYSLYTLHTIGSYLVHLFAYTSSNLLFFLTYYTNISFFNTFVKIVPGSWPWAFNKNFYEKIKSLFKCALINQLLIVPPLSLINGFTVKYQINIDQFPSLWINFGQILFFIMIDDIFVYWSHRLLHTPYFYKWIHKQHHEFNMNISMVSEYAHPIEYVIGNIVPIGAGPVLYGQNRVHIITWYLWLMFRSLHTSEGHSGYHVLWSPFRFLPFGASSAFHEEHHLKNVGNFGSIFMIWDTIFDTNQDVKKDKDKAG</sequence>
<dbReference type="InterPro" id="IPR050307">
    <property type="entry name" value="Sterol_Desaturase_Related"/>
</dbReference>
<dbReference type="Pfam" id="PF04116">
    <property type="entry name" value="FA_hydroxylase"/>
    <property type="match status" value="1"/>
</dbReference>
<dbReference type="OrthoDB" id="421628at2759"/>
<dbReference type="GO" id="GO:0008610">
    <property type="term" value="P:lipid biosynthetic process"/>
    <property type="evidence" value="ECO:0007669"/>
    <property type="project" value="InterPro"/>
</dbReference>
<name>A0A1R2CSM5_9CILI</name>